<dbReference type="PANTHER" id="PTHR22801:SF63">
    <property type="entry name" value="C-TYPE LECTIN DOMAIN-CONTAINING PROTEIN"/>
    <property type="match status" value="1"/>
</dbReference>
<dbReference type="InterPro" id="IPR016187">
    <property type="entry name" value="CTDL_fold"/>
</dbReference>
<reference evidence="4" key="1">
    <citation type="journal article" date="2002" name="Science">
        <title>The draft genome of Ciona intestinalis: insights into chordate and vertebrate origins.</title>
        <authorList>
            <person name="Dehal P."/>
            <person name="Satou Y."/>
            <person name="Campbell R.K."/>
            <person name="Chapman J."/>
            <person name="Degnan B."/>
            <person name="De Tomaso A."/>
            <person name="Davidson B."/>
            <person name="Di Gregorio A."/>
            <person name="Gelpke M."/>
            <person name="Goodstein D.M."/>
            <person name="Harafuji N."/>
            <person name="Hastings K.E."/>
            <person name="Ho I."/>
            <person name="Hotta K."/>
            <person name="Huang W."/>
            <person name="Kawashima T."/>
            <person name="Lemaire P."/>
            <person name="Martinez D."/>
            <person name="Meinertzhagen I.A."/>
            <person name="Necula S."/>
            <person name="Nonaka M."/>
            <person name="Putnam N."/>
            <person name="Rash S."/>
            <person name="Saiga H."/>
            <person name="Satake M."/>
            <person name="Terry A."/>
            <person name="Yamada L."/>
            <person name="Wang H.G."/>
            <person name="Awazu S."/>
            <person name="Azumi K."/>
            <person name="Boore J."/>
            <person name="Branno M."/>
            <person name="Chin-Bow S."/>
            <person name="DeSantis R."/>
            <person name="Doyle S."/>
            <person name="Francino P."/>
            <person name="Keys D.N."/>
            <person name="Haga S."/>
            <person name="Hayashi H."/>
            <person name="Hino K."/>
            <person name="Imai K.S."/>
            <person name="Inaba K."/>
            <person name="Kano S."/>
            <person name="Kobayashi K."/>
            <person name="Kobayashi M."/>
            <person name="Lee B.I."/>
            <person name="Makabe K.W."/>
            <person name="Manohar C."/>
            <person name="Matassi G."/>
            <person name="Medina M."/>
            <person name="Mochizuki Y."/>
            <person name="Mount S."/>
            <person name="Morishita T."/>
            <person name="Miura S."/>
            <person name="Nakayama A."/>
            <person name="Nishizaka S."/>
            <person name="Nomoto H."/>
            <person name="Ohta F."/>
            <person name="Oishi K."/>
            <person name="Rigoutsos I."/>
            <person name="Sano M."/>
            <person name="Sasaki A."/>
            <person name="Sasakura Y."/>
            <person name="Shoguchi E."/>
            <person name="Shin-i T."/>
            <person name="Spagnuolo A."/>
            <person name="Stainier D."/>
            <person name="Suzuki M.M."/>
            <person name="Tassy O."/>
            <person name="Takatori N."/>
            <person name="Tokuoka M."/>
            <person name="Yagi K."/>
            <person name="Yoshizaki F."/>
            <person name="Wada S."/>
            <person name="Zhang C."/>
            <person name="Hyatt P.D."/>
            <person name="Larimer F."/>
            <person name="Detter C."/>
            <person name="Doggett N."/>
            <person name="Glavina T."/>
            <person name="Hawkins T."/>
            <person name="Richardson P."/>
            <person name="Lucas S."/>
            <person name="Kohara Y."/>
            <person name="Levine M."/>
            <person name="Satoh N."/>
            <person name="Rokhsar D.S."/>
        </authorList>
    </citation>
    <scope>NUCLEOTIDE SEQUENCE [LARGE SCALE GENOMIC DNA]</scope>
</reference>
<feature type="domain" description="C-type lectin" evidence="2">
    <location>
        <begin position="1"/>
        <end position="92"/>
    </location>
</feature>
<sequence length="99" mass="11758">MRQQNTRSLLRSYFHRVQVIYFGLTDRVQEGRWVWDDGEELQPDQSNWRSGEPNNLNYDYTGHGEDCAFIAPRPQYQWNDSPCGTPGFVLCERPIQYQK</sequence>
<name>F7BDF2_CIOIN</name>
<keyword evidence="1" id="KW-1015">Disulfide bond</keyword>
<evidence type="ECO:0000259" key="2">
    <source>
        <dbReference type="PROSITE" id="PS50041"/>
    </source>
</evidence>
<protein>
    <recommendedName>
        <fullName evidence="2">C-type lectin domain-containing protein</fullName>
    </recommendedName>
</protein>
<evidence type="ECO:0000313" key="3">
    <source>
        <dbReference type="Ensembl" id="ENSCINP00000023333.2"/>
    </source>
</evidence>
<dbReference type="PROSITE" id="PS50041">
    <property type="entry name" value="C_TYPE_LECTIN_2"/>
    <property type="match status" value="1"/>
</dbReference>
<dbReference type="Proteomes" id="UP000008144">
    <property type="component" value="Chromosome 3"/>
</dbReference>
<dbReference type="InterPro" id="IPR050801">
    <property type="entry name" value="Ca-Dep_Lectins_ImmuneDev"/>
</dbReference>
<dbReference type="InterPro" id="IPR018378">
    <property type="entry name" value="C-type_lectin_CS"/>
</dbReference>
<dbReference type="InParanoid" id="F7BDF2"/>
<organism evidence="3 4">
    <name type="scientific">Ciona intestinalis</name>
    <name type="common">Transparent sea squirt</name>
    <name type="synonym">Ascidia intestinalis</name>
    <dbReference type="NCBI Taxonomy" id="7719"/>
    <lineage>
        <taxon>Eukaryota</taxon>
        <taxon>Metazoa</taxon>
        <taxon>Chordata</taxon>
        <taxon>Tunicata</taxon>
        <taxon>Ascidiacea</taxon>
        <taxon>Phlebobranchia</taxon>
        <taxon>Cionidae</taxon>
        <taxon>Ciona</taxon>
    </lineage>
</organism>
<dbReference type="Gene3D" id="3.10.100.10">
    <property type="entry name" value="Mannose-Binding Protein A, subunit A"/>
    <property type="match status" value="1"/>
</dbReference>
<keyword evidence="4" id="KW-1185">Reference proteome</keyword>
<dbReference type="Ensembl" id="ENSCINT00000023579.2">
    <property type="protein sequence ID" value="ENSCINP00000023333.2"/>
    <property type="gene ID" value="ENSCING00000012520.2"/>
</dbReference>
<proteinExistence type="predicted"/>
<reference evidence="3" key="2">
    <citation type="journal article" date="2008" name="Genome Biol.">
        <title>Improved genome assembly and evidence-based global gene model set for the chordate Ciona intestinalis: new insight into intron and operon populations.</title>
        <authorList>
            <person name="Satou Y."/>
            <person name="Mineta K."/>
            <person name="Ogasawara M."/>
            <person name="Sasakura Y."/>
            <person name="Shoguchi E."/>
            <person name="Ueno K."/>
            <person name="Yamada L."/>
            <person name="Matsumoto J."/>
            <person name="Wasserscheid J."/>
            <person name="Dewar K."/>
            <person name="Wiley G.B."/>
            <person name="Macmil S.L."/>
            <person name="Roe B.A."/>
            <person name="Zeller R.W."/>
            <person name="Hastings K.E."/>
            <person name="Lemaire P."/>
            <person name="Lindquist E."/>
            <person name="Endo T."/>
            <person name="Hotta K."/>
            <person name="Inaba K."/>
        </authorList>
    </citation>
    <scope>NUCLEOTIDE SEQUENCE [LARGE SCALE GENOMIC DNA]</scope>
    <source>
        <strain evidence="3">wild type</strain>
    </source>
</reference>
<dbReference type="HOGENOM" id="CLU_2319497_0_0_1"/>
<dbReference type="Pfam" id="PF00059">
    <property type="entry name" value="Lectin_C"/>
    <property type="match status" value="1"/>
</dbReference>
<dbReference type="SUPFAM" id="SSF56436">
    <property type="entry name" value="C-type lectin-like"/>
    <property type="match status" value="1"/>
</dbReference>
<dbReference type="InterPro" id="IPR016186">
    <property type="entry name" value="C-type_lectin-like/link_sf"/>
</dbReference>
<evidence type="ECO:0000256" key="1">
    <source>
        <dbReference type="ARBA" id="ARBA00023157"/>
    </source>
</evidence>
<evidence type="ECO:0000313" key="4">
    <source>
        <dbReference type="Proteomes" id="UP000008144"/>
    </source>
</evidence>
<dbReference type="PROSITE" id="PS00615">
    <property type="entry name" value="C_TYPE_LECTIN_1"/>
    <property type="match status" value="1"/>
</dbReference>
<dbReference type="AlphaFoldDB" id="F7BDF2"/>
<dbReference type="PANTHER" id="PTHR22801">
    <property type="entry name" value="LITHOSTATHINE"/>
    <property type="match status" value="1"/>
</dbReference>
<dbReference type="InterPro" id="IPR001304">
    <property type="entry name" value="C-type_lectin-like"/>
</dbReference>
<reference evidence="3" key="3">
    <citation type="submission" date="2025-08" db="UniProtKB">
        <authorList>
            <consortium name="Ensembl"/>
        </authorList>
    </citation>
    <scope>IDENTIFICATION</scope>
</reference>
<dbReference type="EMBL" id="EAAA01001800">
    <property type="status" value="NOT_ANNOTATED_CDS"/>
    <property type="molecule type" value="Genomic_DNA"/>
</dbReference>
<accession>F7BDF2</accession>
<reference evidence="3" key="4">
    <citation type="submission" date="2025-09" db="UniProtKB">
        <authorList>
            <consortium name="Ensembl"/>
        </authorList>
    </citation>
    <scope>IDENTIFICATION</scope>
</reference>